<proteinExistence type="predicted"/>
<gene>
    <name evidence="1" type="ORF">GH723_06395</name>
</gene>
<organism evidence="1 2">
    <name type="scientific">Actinomarinicola tropica</name>
    <dbReference type="NCBI Taxonomy" id="2789776"/>
    <lineage>
        <taxon>Bacteria</taxon>
        <taxon>Bacillati</taxon>
        <taxon>Actinomycetota</taxon>
        <taxon>Acidimicrobiia</taxon>
        <taxon>Acidimicrobiales</taxon>
        <taxon>Iamiaceae</taxon>
        <taxon>Actinomarinicola</taxon>
    </lineage>
</organism>
<evidence type="ECO:0000313" key="1">
    <source>
        <dbReference type="EMBL" id="QGG94767.1"/>
    </source>
</evidence>
<evidence type="ECO:0000313" key="2">
    <source>
        <dbReference type="Proteomes" id="UP000334019"/>
    </source>
</evidence>
<dbReference type="AlphaFoldDB" id="A0A5Q2RL33"/>
<dbReference type="Proteomes" id="UP000334019">
    <property type="component" value="Chromosome"/>
</dbReference>
<dbReference type="EMBL" id="CP045851">
    <property type="protein sequence ID" value="QGG94767.1"/>
    <property type="molecule type" value="Genomic_DNA"/>
</dbReference>
<keyword evidence="2" id="KW-1185">Reference proteome</keyword>
<name>A0A5Q2RL33_9ACTN</name>
<dbReference type="RefSeq" id="WP_153758875.1">
    <property type="nucleotide sequence ID" value="NZ_CP045851.1"/>
</dbReference>
<dbReference type="KEGG" id="atq:GH723_06395"/>
<sequence>MHPSERVRFAVETARAVLEDRLDPGDAAAAMALQLDQVVPQLRSDRDSVTRSESESVATTLRLLGEQVNDHGSGLPDPSAHAEIARILGRMAQSLR</sequence>
<reference evidence="1 2" key="1">
    <citation type="submission" date="2019-11" db="EMBL/GenBank/DDBJ databases">
        <authorList>
            <person name="He Y."/>
        </authorList>
    </citation>
    <scope>NUCLEOTIDE SEQUENCE [LARGE SCALE GENOMIC DNA]</scope>
    <source>
        <strain evidence="1 2">SCSIO 58843</strain>
    </source>
</reference>
<protein>
    <submittedName>
        <fullName evidence="1">Uncharacterized protein</fullName>
    </submittedName>
</protein>
<accession>A0A5Q2RL33</accession>